<dbReference type="Pfam" id="PF07510">
    <property type="entry name" value="GmrSD_C"/>
    <property type="match status" value="1"/>
</dbReference>
<evidence type="ECO:0000313" key="4">
    <source>
        <dbReference type="Proteomes" id="UP000621454"/>
    </source>
</evidence>
<evidence type="ECO:0000259" key="2">
    <source>
        <dbReference type="Pfam" id="PF07510"/>
    </source>
</evidence>
<sequence length="227" mass="25222">MMRVSPRMWLALTAFAVMASIVAVTTVASEQSHRSSNPAAARFLSALGRLRVEPRHHDRSYDRSRFGTAWSDDSDAQGAHNGCDTRNDILTRDLRDRRFTSTDKCPKAIDAGEFRSPYTGTWMRFRRVTAAAVQIDHVVALSYAWDMGAKEWSDRLRLTFANDPANLVAVDGPSNQDKGDGPPSRWMPANKGFHCRYAAQFITVASAYGLALDPDSVGVLRTALRRC</sequence>
<reference evidence="3" key="1">
    <citation type="journal article" date="2014" name="Int. J. Syst. Evol. Microbiol.">
        <title>Complete genome sequence of Corynebacterium casei LMG S-19264T (=DSM 44701T), isolated from a smear-ripened cheese.</title>
        <authorList>
            <consortium name="US DOE Joint Genome Institute (JGI-PGF)"/>
            <person name="Walter F."/>
            <person name="Albersmeier A."/>
            <person name="Kalinowski J."/>
            <person name="Ruckert C."/>
        </authorList>
    </citation>
    <scope>NUCLEOTIDE SEQUENCE</scope>
    <source>
        <strain evidence="3">CGMCC 1.12827</strain>
    </source>
</reference>
<evidence type="ECO:0000256" key="1">
    <source>
        <dbReference type="SAM" id="SignalP"/>
    </source>
</evidence>
<keyword evidence="1" id="KW-0732">Signal</keyword>
<gene>
    <name evidence="3" type="ORF">GCM10011489_07840</name>
</gene>
<dbReference type="RefSeq" id="WP_229742155.1">
    <property type="nucleotide sequence ID" value="NZ_BMGC01000004.1"/>
</dbReference>
<feature type="signal peptide" evidence="1">
    <location>
        <begin position="1"/>
        <end position="19"/>
    </location>
</feature>
<protein>
    <recommendedName>
        <fullName evidence="2">GmrSD restriction endonucleases C-terminal domain-containing protein</fullName>
    </recommendedName>
</protein>
<feature type="chain" id="PRO_5039637337" description="GmrSD restriction endonucleases C-terminal domain-containing protein" evidence="1">
    <location>
        <begin position="20"/>
        <end position="227"/>
    </location>
</feature>
<dbReference type="EMBL" id="BMGC01000004">
    <property type="protein sequence ID" value="GGB22124.1"/>
    <property type="molecule type" value="Genomic_DNA"/>
</dbReference>
<dbReference type="InterPro" id="IPR011089">
    <property type="entry name" value="GmrSD_C"/>
</dbReference>
<keyword evidence="4" id="KW-1185">Reference proteome</keyword>
<dbReference type="Proteomes" id="UP000621454">
    <property type="component" value="Unassembled WGS sequence"/>
</dbReference>
<evidence type="ECO:0000313" key="3">
    <source>
        <dbReference type="EMBL" id="GGB22124.1"/>
    </source>
</evidence>
<reference evidence="3" key="2">
    <citation type="submission" date="2020-09" db="EMBL/GenBank/DDBJ databases">
        <authorList>
            <person name="Sun Q."/>
            <person name="Zhou Y."/>
        </authorList>
    </citation>
    <scope>NUCLEOTIDE SEQUENCE</scope>
    <source>
        <strain evidence="3">CGMCC 1.12827</strain>
    </source>
</reference>
<feature type="domain" description="GmrSD restriction endonucleases C-terminal" evidence="2">
    <location>
        <begin position="84"/>
        <end position="209"/>
    </location>
</feature>
<dbReference type="PANTHER" id="PTHR24094">
    <property type="entry name" value="SECRETED PROTEIN"/>
    <property type="match status" value="1"/>
</dbReference>
<organism evidence="3 4">
    <name type="scientific">Gordonia jinhuaensis</name>
    <dbReference type="NCBI Taxonomy" id="1517702"/>
    <lineage>
        <taxon>Bacteria</taxon>
        <taxon>Bacillati</taxon>
        <taxon>Actinomycetota</taxon>
        <taxon>Actinomycetes</taxon>
        <taxon>Mycobacteriales</taxon>
        <taxon>Gordoniaceae</taxon>
        <taxon>Gordonia</taxon>
    </lineage>
</organism>
<comment type="caution">
    <text evidence="3">The sequence shown here is derived from an EMBL/GenBank/DDBJ whole genome shotgun (WGS) entry which is preliminary data.</text>
</comment>
<proteinExistence type="predicted"/>
<dbReference type="PANTHER" id="PTHR24094:SF15">
    <property type="entry name" value="AMP-DEPENDENT SYNTHETASE_LIGASE DOMAIN-CONTAINING PROTEIN-RELATED"/>
    <property type="match status" value="1"/>
</dbReference>
<dbReference type="AlphaFoldDB" id="A0A916WR83"/>
<accession>A0A916WR83</accession>
<name>A0A916WR83_9ACTN</name>